<evidence type="ECO:0000313" key="8">
    <source>
        <dbReference type="EMBL" id="KNC24132.1"/>
    </source>
</evidence>
<feature type="domain" description="Chitin-binding type-2" evidence="7">
    <location>
        <begin position="89"/>
        <end position="133"/>
    </location>
</feature>
<dbReference type="OrthoDB" id="6020543at2759"/>
<organism evidence="8 9">
    <name type="scientific">Lucilia cuprina</name>
    <name type="common">Green bottle fly</name>
    <name type="synonym">Australian sheep blowfly</name>
    <dbReference type="NCBI Taxonomy" id="7375"/>
    <lineage>
        <taxon>Eukaryota</taxon>
        <taxon>Metazoa</taxon>
        <taxon>Ecdysozoa</taxon>
        <taxon>Arthropoda</taxon>
        <taxon>Hexapoda</taxon>
        <taxon>Insecta</taxon>
        <taxon>Pterygota</taxon>
        <taxon>Neoptera</taxon>
        <taxon>Endopterygota</taxon>
        <taxon>Diptera</taxon>
        <taxon>Brachycera</taxon>
        <taxon>Muscomorpha</taxon>
        <taxon>Oestroidea</taxon>
        <taxon>Calliphoridae</taxon>
        <taxon>Luciliinae</taxon>
        <taxon>Lucilia</taxon>
    </lineage>
</organism>
<keyword evidence="9" id="KW-1185">Reference proteome</keyword>
<dbReference type="STRING" id="7375.A0A0L0BVS1"/>
<evidence type="ECO:0000313" key="9">
    <source>
        <dbReference type="Proteomes" id="UP000037069"/>
    </source>
</evidence>
<dbReference type="PROSITE" id="PS50940">
    <property type="entry name" value="CHIT_BIND_II"/>
    <property type="match status" value="4"/>
</dbReference>
<evidence type="ECO:0000256" key="6">
    <source>
        <dbReference type="SAM" id="SignalP"/>
    </source>
</evidence>
<comment type="caution">
    <text evidence="8">The sequence shown here is derived from an EMBL/GenBank/DDBJ whole genome shotgun (WGS) entry which is preliminary data.</text>
</comment>
<sequence>MFSLQKVFVLLVVLALTYIVKGADTIQNLNLCKSQYNGAILPHYNNCQKFYICINHKPYEYNCDPSFHFDPITRTCKVGANCEKDFNQPASCVDGTIRPMPDDCFIFEACVKGQFQKISCPPNYYFNAQQAICIPYKNDAEFKCNCLMPEHTVMENINNCETYYVCRSKNAILQNCPLDQYYNSQLNACITDLEGVCIMKPTMTPELEEDLNVSNLDKMAGNDVQTTCAKLGMEGIDFQTLPKECNTFYLCVNGQLYTQHCPEDFYYDSEKQYCILDSLKKCTKPNDIQTTLIMQQEIIETPKLFEQNKLFSKFIKF</sequence>
<proteinExistence type="predicted"/>
<evidence type="ECO:0000256" key="3">
    <source>
        <dbReference type="ARBA" id="ARBA00022737"/>
    </source>
</evidence>
<keyword evidence="2 6" id="KW-0732">Signal</keyword>
<dbReference type="SUPFAM" id="SSF57625">
    <property type="entry name" value="Invertebrate chitin-binding proteins"/>
    <property type="match status" value="4"/>
</dbReference>
<evidence type="ECO:0000256" key="1">
    <source>
        <dbReference type="ARBA" id="ARBA00022669"/>
    </source>
</evidence>
<dbReference type="InterPro" id="IPR051940">
    <property type="entry name" value="Chitin_bind-dev_reg"/>
</dbReference>
<dbReference type="OMA" id="SDCTRYR"/>
<protein>
    <recommendedName>
        <fullName evidence="7">Chitin-binding type-2 domain-containing protein</fullName>
    </recommendedName>
</protein>
<evidence type="ECO:0000259" key="7">
    <source>
        <dbReference type="PROSITE" id="PS50940"/>
    </source>
</evidence>
<dbReference type="PANTHER" id="PTHR23301">
    <property type="entry name" value="CHITIN BINDING PERITROPHIN-A"/>
    <property type="match status" value="1"/>
</dbReference>
<name>A0A0L0BVS1_LUCCU</name>
<dbReference type="InterPro" id="IPR002557">
    <property type="entry name" value="Chitin-bd_dom"/>
</dbReference>
<feature type="signal peptide" evidence="6">
    <location>
        <begin position="1"/>
        <end position="22"/>
    </location>
</feature>
<evidence type="ECO:0000256" key="2">
    <source>
        <dbReference type="ARBA" id="ARBA00022729"/>
    </source>
</evidence>
<dbReference type="Proteomes" id="UP000037069">
    <property type="component" value="Unassembled WGS sequence"/>
</dbReference>
<feature type="domain" description="Chitin-binding type-2" evidence="7">
    <location>
        <begin position="29"/>
        <end position="84"/>
    </location>
</feature>
<keyword evidence="4" id="KW-1015">Disulfide bond</keyword>
<dbReference type="Gene3D" id="2.170.140.10">
    <property type="entry name" value="Chitin binding domain"/>
    <property type="match status" value="2"/>
</dbReference>
<dbReference type="SMART" id="SM00494">
    <property type="entry name" value="ChtBD2"/>
    <property type="match status" value="4"/>
</dbReference>
<accession>A0A0L0BVS1</accession>
<dbReference type="GO" id="GO:0005576">
    <property type="term" value="C:extracellular region"/>
    <property type="evidence" value="ECO:0007669"/>
    <property type="project" value="InterPro"/>
</dbReference>
<dbReference type="GO" id="GO:0008061">
    <property type="term" value="F:chitin binding"/>
    <property type="evidence" value="ECO:0007669"/>
    <property type="project" value="UniProtKB-KW"/>
</dbReference>
<reference evidence="8 9" key="1">
    <citation type="journal article" date="2015" name="Nat. Commun.">
        <title>Lucilia cuprina genome unlocks parasitic fly biology to underpin future interventions.</title>
        <authorList>
            <person name="Anstead C.A."/>
            <person name="Korhonen P.K."/>
            <person name="Young N.D."/>
            <person name="Hall R.S."/>
            <person name="Jex A.R."/>
            <person name="Murali S.C."/>
            <person name="Hughes D.S."/>
            <person name="Lee S.F."/>
            <person name="Perry T."/>
            <person name="Stroehlein A.J."/>
            <person name="Ansell B.R."/>
            <person name="Breugelmans B."/>
            <person name="Hofmann A."/>
            <person name="Qu J."/>
            <person name="Dugan S."/>
            <person name="Lee S.L."/>
            <person name="Chao H."/>
            <person name="Dinh H."/>
            <person name="Han Y."/>
            <person name="Doddapaneni H.V."/>
            <person name="Worley K.C."/>
            <person name="Muzny D.M."/>
            <person name="Ioannidis P."/>
            <person name="Waterhouse R.M."/>
            <person name="Zdobnov E.M."/>
            <person name="James P.J."/>
            <person name="Bagnall N.H."/>
            <person name="Kotze A.C."/>
            <person name="Gibbs R.A."/>
            <person name="Richards S."/>
            <person name="Batterham P."/>
            <person name="Gasser R.B."/>
        </authorList>
    </citation>
    <scope>NUCLEOTIDE SEQUENCE [LARGE SCALE GENOMIC DNA]</scope>
    <source>
        <strain evidence="8 9">LS</strain>
        <tissue evidence="8">Full body</tissue>
    </source>
</reference>
<dbReference type="EMBL" id="JRES01001255">
    <property type="protein sequence ID" value="KNC24132.1"/>
    <property type="molecule type" value="Genomic_DNA"/>
</dbReference>
<keyword evidence="3" id="KW-0677">Repeat</keyword>
<feature type="domain" description="Chitin-binding type-2" evidence="7">
    <location>
        <begin position="143"/>
        <end position="199"/>
    </location>
</feature>
<keyword evidence="1" id="KW-0147">Chitin-binding</keyword>
<evidence type="ECO:0000256" key="4">
    <source>
        <dbReference type="ARBA" id="ARBA00023157"/>
    </source>
</evidence>
<evidence type="ECO:0000256" key="5">
    <source>
        <dbReference type="ARBA" id="ARBA00023180"/>
    </source>
</evidence>
<feature type="chain" id="PRO_5005535331" description="Chitin-binding type-2 domain-containing protein" evidence="6">
    <location>
        <begin position="23"/>
        <end position="317"/>
    </location>
</feature>
<dbReference type="PANTHER" id="PTHR23301:SF0">
    <property type="entry name" value="CHITIN-BINDING TYPE-2 DOMAIN-CONTAINING PROTEIN-RELATED"/>
    <property type="match status" value="1"/>
</dbReference>
<feature type="domain" description="Chitin-binding type-2" evidence="7">
    <location>
        <begin position="225"/>
        <end position="284"/>
    </location>
</feature>
<dbReference type="Pfam" id="PF01607">
    <property type="entry name" value="CBM_14"/>
    <property type="match status" value="4"/>
</dbReference>
<dbReference type="AlphaFoldDB" id="A0A0L0BVS1"/>
<gene>
    <name evidence="8" type="ORF">FF38_11132</name>
</gene>
<dbReference type="InterPro" id="IPR036508">
    <property type="entry name" value="Chitin-bd_dom_sf"/>
</dbReference>
<keyword evidence="5" id="KW-0325">Glycoprotein</keyword>